<dbReference type="Proteomes" id="UP000054845">
    <property type="component" value="Unassembled WGS sequence"/>
</dbReference>
<dbReference type="PANTHER" id="PTHR36986:SF1">
    <property type="entry name" value="UPF0643 PROTEIN PB2B2.08"/>
    <property type="match status" value="1"/>
</dbReference>
<feature type="region of interest" description="Disordered" evidence="1">
    <location>
        <begin position="148"/>
        <end position="203"/>
    </location>
</feature>
<dbReference type="EMBL" id="CCYA01000265">
    <property type="protein sequence ID" value="CEH17856.1"/>
    <property type="molecule type" value="Genomic_DNA"/>
</dbReference>
<feature type="compositionally biased region" description="Basic and acidic residues" evidence="1">
    <location>
        <begin position="183"/>
        <end position="201"/>
    </location>
</feature>
<name>A0A0P1BN58_9BASI</name>
<dbReference type="AlphaFoldDB" id="A0A0P1BN58"/>
<organism evidence="2 3">
    <name type="scientific">Ceraceosorus bombacis</name>
    <dbReference type="NCBI Taxonomy" id="401625"/>
    <lineage>
        <taxon>Eukaryota</taxon>
        <taxon>Fungi</taxon>
        <taxon>Dikarya</taxon>
        <taxon>Basidiomycota</taxon>
        <taxon>Ustilaginomycotina</taxon>
        <taxon>Exobasidiomycetes</taxon>
        <taxon>Ceraceosorales</taxon>
        <taxon>Ceraceosoraceae</taxon>
        <taxon>Ceraceosorus</taxon>
    </lineage>
</organism>
<evidence type="ECO:0000313" key="3">
    <source>
        <dbReference type="Proteomes" id="UP000054845"/>
    </source>
</evidence>
<feature type="compositionally biased region" description="Basic residues" evidence="1">
    <location>
        <begin position="167"/>
        <end position="182"/>
    </location>
</feature>
<evidence type="ECO:0000256" key="1">
    <source>
        <dbReference type="SAM" id="MobiDB-lite"/>
    </source>
</evidence>
<reference evidence="2 3" key="1">
    <citation type="submission" date="2014-09" db="EMBL/GenBank/DDBJ databases">
        <authorList>
            <person name="Magalhaes I.L.F."/>
            <person name="Oliveira U."/>
            <person name="Santos F.R."/>
            <person name="Vidigal T.H.D.A."/>
            <person name="Brescovit A.D."/>
            <person name="Santos A.J."/>
        </authorList>
    </citation>
    <scope>NUCLEOTIDE SEQUENCE [LARGE SCALE GENOMIC DNA]</scope>
</reference>
<sequence>MPYRPDFGAFNATGDPLTHPKTNHILGGRLGAKHFTPAATSMASAASDGSSSTISTRRPVARASSAQASTSASAATTISSPSSLSATASATPVTPRRQDLPLDAYSKSFSSSARSAKSPFAKLAELDDSEAEDARDASVTANCESLTSLSISPPLAIPRVSDDANRGRSRHRVPGGTSRRRGPPTERGRLHAARDGRKETKQVTMAELQAPSAVFTVKQEIARAASNAKAQQDDLPDADLQFDLRLSDEEQEADDDDDNLIDPFSRPISSSTDIDYDDKPTLSSMGPIMARLPSRTPDTMQERLPYTRSRLPVLGPKSEALWKALHELRPNTYDYAGNFGVEDEGFCVDSTVKNPIKTSREAPHPIAAGTDISSCPAFTLDASPALSLIRRVLAWDKLSIPADLEGTWYGVIFRSKRRPFVHNIGLYEADRLAHEEAVSSGGLMMYWYGTPDALGSNLATCVWTSREAAKVASALPLHKKAASKSSKAYETFELARYRLVARNGRLSAEEWIEGGDGEEEMEGEGFR</sequence>
<protein>
    <submittedName>
        <fullName evidence="2">Uncharacterized protein</fullName>
    </submittedName>
</protein>
<keyword evidence="3" id="KW-1185">Reference proteome</keyword>
<feature type="region of interest" description="Disordered" evidence="1">
    <location>
        <begin position="249"/>
        <end position="294"/>
    </location>
</feature>
<proteinExistence type="predicted"/>
<feature type="compositionally biased region" description="Low complexity" evidence="1">
    <location>
        <begin position="39"/>
        <end position="91"/>
    </location>
</feature>
<feature type="region of interest" description="Disordered" evidence="1">
    <location>
        <begin position="39"/>
        <end position="99"/>
    </location>
</feature>
<feature type="compositionally biased region" description="Acidic residues" evidence="1">
    <location>
        <begin position="249"/>
        <end position="260"/>
    </location>
</feature>
<accession>A0A0P1BN58</accession>
<dbReference type="PANTHER" id="PTHR36986">
    <property type="entry name" value="UPF0643 PROTEIN PB2B2.08"/>
    <property type="match status" value="1"/>
</dbReference>
<feature type="region of interest" description="Disordered" evidence="1">
    <location>
        <begin position="1"/>
        <end position="20"/>
    </location>
</feature>
<evidence type="ECO:0000313" key="2">
    <source>
        <dbReference type="EMBL" id="CEH17856.1"/>
    </source>
</evidence>
<dbReference type="OrthoDB" id="2140489at2759"/>